<keyword evidence="2" id="KW-1185">Reference proteome</keyword>
<dbReference type="OMA" id="ELHTYHA"/>
<accession>A0A0D3CSR0</accession>
<dbReference type="STRING" id="109376.A0A0D3CSR0"/>
<dbReference type="HOGENOM" id="CLU_049092_1_0_1"/>
<dbReference type="Gramene" id="Bo6g056400.1">
    <property type="protein sequence ID" value="Bo6g056400.1"/>
    <property type="gene ID" value="Bo6g056400"/>
</dbReference>
<evidence type="ECO:0000313" key="2">
    <source>
        <dbReference type="Proteomes" id="UP000032141"/>
    </source>
</evidence>
<dbReference type="Proteomes" id="UP000032141">
    <property type="component" value="Chromosome C6"/>
</dbReference>
<protein>
    <submittedName>
        <fullName evidence="1">Uncharacterized protein</fullName>
    </submittedName>
</protein>
<evidence type="ECO:0000313" key="1">
    <source>
        <dbReference type="EnsemblPlants" id="Bo6g056400.1"/>
    </source>
</evidence>
<dbReference type="PANTHER" id="PTHR33527:SF18">
    <property type="entry name" value="F13O11.17 PROTEIN"/>
    <property type="match status" value="1"/>
</dbReference>
<reference evidence="1 2" key="1">
    <citation type="journal article" date="2014" name="Genome Biol.">
        <title>Transcriptome and methylome profiling reveals relics of genome dominance in the mesopolyploid Brassica oleracea.</title>
        <authorList>
            <person name="Parkin I.A."/>
            <person name="Koh C."/>
            <person name="Tang H."/>
            <person name="Robinson S.J."/>
            <person name="Kagale S."/>
            <person name="Clarke W.E."/>
            <person name="Town C.D."/>
            <person name="Nixon J."/>
            <person name="Krishnakumar V."/>
            <person name="Bidwell S.L."/>
            <person name="Denoeud F."/>
            <person name="Belcram H."/>
            <person name="Links M.G."/>
            <person name="Just J."/>
            <person name="Clarke C."/>
            <person name="Bender T."/>
            <person name="Huebert T."/>
            <person name="Mason A.S."/>
            <person name="Pires J.C."/>
            <person name="Barker G."/>
            <person name="Moore J."/>
            <person name="Walley P.G."/>
            <person name="Manoli S."/>
            <person name="Batley J."/>
            <person name="Edwards D."/>
            <person name="Nelson M.N."/>
            <person name="Wang X."/>
            <person name="Paterson A.H."/>
            <person name="King G."/>
            <person name="Bancroft I."/>
            <person name="Chalhoub B."/>
            <person name="Sharpe A.G."/>
        </authorList>
    </citation>
    <scope>NUCLEOTIDE SEQUENCE</scope>
    <source>
        <strain evidence="1 2">cv. TO1000</strain>
    </source>
</reference>
<name>A0A0D3CSR0_BRAOL</name>
<dbReference type="EnsemblPlants" id="Bo6g056400.1">
    <property type="protein sequence ID" value="Bo6g056400.1"/>
    <property type="gene ID" value="Bo6g056400"/>
</dbReference>
<organism evidence="1 2">
    <name type="scientific">Brassica oleracea var. oleracea</name>
    <dbReference type="NCBI Taxonomy" id="109376"/>
    <lineage>
        <taxon>Eukaryota</taxon>
        <taxon>Viridiplantae</taxon>
        <taxon>Streptophyta</taxon>
        <taxon>Embryophyta</taxon>
        <taxon>Tracheophyta</taxon>
        <taxon>Spermatophyta</taxon>
        <taxon>Magnoliopsida</taxon>
        <taxon>eudicotyledons</taxon>
        <taxon>Gunneridae</taxon>
        <taxon>Pentapetalae</taxon>
        <taxon>rosids</taxon>
        <taxon>malvids</taxon>
        <taxon>Brassicales</taxon>
        <taxon>Brassicaceae</taxon>
        <taxon>Brassiceae</taxon>
        <taxon>Brassica</taxon>
    </lineage>
</organism>
<reference evidence="1" key="2">
    <citation type="submission" date="2015-03" db="UniProtKB">
        <authorList>
            <consortium name="EnsemblPlants"/>
        </authorList>
    </citation>
    <scope>IDENTIFICATION</scope>
</reference>
<dbReference type="AlphaFoldDB" id="A0A0D3CSR0"/>
<sequence length="377" mass="42386">MSNCSIEQLHAFYVQERLLFVKLVQKFSRSLAESLLVMATWLWLEDFGFEHIFSVIMALNDPLIAALANEAVLCFRCLESEEAPNGFSQIPVNAEFMDISLQIIYQNRYSAITGIKNFLTTVCSRIFSDIVQQVIPSSYITSHNQPLIIPGFPHPTFGSINVMPSVASLDNFSSRNVFPIPSGIWGWNASCIATENDRTLFLTFSRGFPVSEAEVRLVFTEIYGENCVKGVHMPKYGGNLPNENLNSNQDVQQQSLYARLVLDSVVTVDRILMGGKPIWALSVGWVYYPSDLFISEKHYDGLNDLHVDIKLSLAHIWFRSSSLSSSRSTLNLFMSGFGPCGLSYDLIEIYIFTSSVMLQFCVSSRFFSICAFLVDVL</sequence>
<dbReference type="PANTHER" id="PTHR33527">
    <property type="entry name" value="OS07G0274300 PROTEIN"/>
    <property type="match status" value="1"/>
</dbReference>
<dbReference type="eggNOG" id="ENOG502RF4V">
    <property type="taxonomic scope" value="Eukaryota"/>
</dbReference>
<proteinExistence type="predicted"/>